<dbReference type="SUPFAM" id="SSF160527">
    <property type="entry name" value="V-type ATPase subunit E-like"/>
    <property type="match status" value="1"/>
</dbReference>
<dbReference type="EMBL" id="RHJS01000002">
    <property type="protein sequence ID" value="RRK34907.1"/>
    <property type="molecule type" value="Genomic_DNA"/>
</dbReference>
<protein>
    <submittedName>
        <fullName evidence="5">Uncharacterized protein</fullName>
    </submittedName>
</protein>
<dbReference type="InterPro" id="IPR038495">
    <property type="entry name" value="ATPase_E_C"/>
</dbReference>
<evidence type="ECO:0000313" key="5">
    <source>
        <dbReference type="EMBL" id="RRK34907.1"/>
    </source>
</evidence>
<name>A0A3R8LJV0_9FIRM</name>
<dbReference type="GO" id="GO:0033178">
    <property type="term" value="C:proton-transporting two-sector ATPase complex, catalytic domain"/>
    <property type="evidence" value="ECO:0007669"/>
    <property type="project" value="InterPro"/>
</dbReference>
<evidence type="ECO:0000256" key="4">
    <source>
        <dbReference type="SAM" id="Coils"/>
    </source>
</evidence>
<dbReference type="Proteomes" id="UP000274920">
    <property type="component" value="Unassembled WGS sequence"/>
</dbReference>
<keyword evidence="2" id="KW-0813">Transport</keyword>
<reference evidence="5" key="1">
    <citation type="submission" date="2018-10" db="EMBL/GenBank/DDBJ databases">
        <title>Schaedlerella arabinophila gen. nov. sp. nov., isolated from the mouse intestinal tract and comparative analysis with the genome of the closely related altered Schaedler flora strain ASF502.</title>
        <authorList>
            <person name="Miyake S."/>
            <person name="Soh M."/>
            <person name="Seedorf H."/>
        </authorList>
    </citation>
    <scope>NUCLEOTIDE SEQUENCE [LARGE SCALE GENOMIC DNA]</scope>
    <source>
        <strain evidence="5">DSM 106076</strain>
    </source>
</reference>
<dbReference type="AlphaFoldDB" id="A0A3R8LJV0"/>
<dbReference type="Pfam" id="PF01991">
    <property type="entry name" value="vATP-synt_E"/>
    <property type="match status" value="1"/>
</dbReference>
<keyword evidence="3" id="KW-0406">Ion transport</keyword>
<proteinExistence type="inferred from homology"/>
<organism evidence="5 6">
    <name type="scientific">Schaedlerella arabinosiphila</name>
    <dbReference type="NCBI Taxonomy" id="2044587"/>
    <lineage>
        <taxon>Bacteria</taxon>
        <taxon>Bacillati</taxon>
        <taxon>Bacillota</taxon>
        <taxon>Clostridia</taxon>
        <taxon>Lachnospirales</taxon>
        <taxon>Lachnospiraceae</taxon>
        <taxon>Schaedlerella</taxon>
    </lineage>
</organism>
<comment type="caution">
    <text evidence="5">The sequence shown here is derived from an EMBL/GenBank/DDBJ whole genome shotgun (WGS) entry which is preliminary data.</text>
</comment>
<comment type="similarity">
    <text evidence="1">Belongs to the V-ATPase E subunit family.</text>
</comment>
<dbReference type="InterPro" id="IPR002842">
    <property type="entry name" value="ATPase_V1_Esu"/>
</dbReference>
<evidence type="ECO:0000256" key="1">
    <source>
        <dbReference type="ARBA" id="ARBA00005901"/>
    </source>
</evidence>
<keyword evidence="4" id="KW-0175">Coiled coil</keyword>
<accession>A0A3R8LJV0</accession>
<keyword evidence="6" id="KW-1185">Reference proteome</keyword>
<dbReference type="Gene3D" id="1.20.5.620">
    <property type="entry name" value="F1F0 ATP synthase subunit B, membrane domain"/>
    <property type="match status" value="1"/>
</dbReference>
<feature type="coiled-coil region" evidence="4">
    <location>
        <begin position="9"/>
        <end position="47"/>
    </location>
</feature>
<dbReference type="GO" id="GO:0046961">
    <property type="term" value="F:proton-transporting ATPase activity, rotational mechanism"/>
    <property type="evidence" value="ECO:0007669"/>
    <property type="project" value="InterPro"/>
</dbReference>
<evidence type="ECO:0000313" key="6">
    <source>
        <dbReference type="Proteomes" id="UP000274920"/>
    </source>
</evidence>
<evidence type="ECO:0000256" key="3">
    <source>
        <dbReference type="ARBA" id="ARBA00023065"/>
    </source>
</evidence>
<dbReference type="Gene3D" id="3.30.2320.30">
    <property type="entry name" value="ATP synthase, E subunit, C-terminal"/>
    <property type="match status" value="1"/>
</dbReference>
<evidence type="ECO:0000256" key="2">
    <source>
        <dbReference type="ARBA" id="ARBA00022448"/>
    </source>
</evidence>
<gene>
    <name evidence="5" type="ORF">EBB54_28920</name>
</gene>
<dbReference type="RefSeq" id="WP_125130159.1">
    <property type="nucleotide sequence ID" value="NZ_RHJS01000002.1"/>
</dbReference>
<sequence>MSGLDKIKSQILDEANHSAEMKLAEANEKAEQMISEAKAEAEAEASKLYAKSKEAVAVYADRVKSSGEMQRKQAILQAKQEVIAEVLQNAYEKVCAQDDAAYFGMITRMLEKYAQPGDGIISFNAKDLKRMPKGFEAEMEKAAQKKGGSLKLSSEAKEMDGGFILVYGGVEENCTIRAMFDAKRDYLSDKVHEVLFI</sequence>